<comment type="caution">
    <text evidence="1">The sequence shown here is derived from an EMBL/GenBank/DDBJ whole genome shotgun (WGS) entry which is preliminary data.</text>
</comment>
<gene>
    <name evidence="1" type="ORF">DTL42_18600</name>
</gene>
<reference evidence="1 2" key="1">
    <citation type="submission" date="2018-07" db="EMBL/GenBank/DDBJ databases">
        <title>Comparative genomes isolates from brazilian mangrove.</title>
        <authorList>
            <person name="De Araujo J.E."/>
            <person name="Taketani R.G."/>
            <person name="Silva M.C.P."/>
            <person name="Lourenco M.V."/>
            <person name="Oliveira V.M."/>
            <person name="Andreote F.D."/>
        </authorList>
    </citation>
    <scope>NUCLEOTIDE SEQUENCE [LARGE SCALE GENOMIC DNA]</scope>
    <source>
        <strain evidence="1 2">HEX PRIS-MGV</strain>
    </source>
</reference>
<accession>A0A368KQ27</accession>
<dbReference type="OrthoDB" id="1432316at2"/>
<dbReference type="EMBL" id="QPEX01000037">
    <property type="protein sequence ID" value="RCS43994.1"/>
    <property type="molecule type" value="Genomic_DNA"/>
</dbReference>
<dbReference type="Proteomes" id="UP000253562">
    <property type="component" value="Unassembled WGS sequence"/>
</dbReference>
<dbReference type="AlphaFoldDB" id="A0A368KQ27"/>
<organism evidence="1 2">
    <name type="scientific">Bremerella cremea</name>
    <dbReference type="NCBI Taxonomy" id="1031537"/>
    <lineage>
        <taxon>Bacteria</taxon>
        <taxon>Pseudomonadati</taxon>
        <taxon>Planctomycetota</taxon>
        <taxon>Planctomycetia</taxon>
        <taxon>Pirellulales</taxon>
        <taxon>Pirellulaceae</taxon>
        <taxon>Bremerella</taxon>
    </lineage>
</organism>
<name>A0A368KQ27_9BACT</name>
<dbReference type="RefSeq" id="WP_114370770.1">
    <property type="nucleotide sequence ID" value="NZ_QPEX01000037.1"/>
</dbReference>
<evidence type="ECO:0000313" key="2">
    <source>
        <dbReference type="Proteomes" id="UP000253562"/>
    </source>
</evidence>
<evidence type="ECO:0000313" key="1">
    <source>
        <dbReference type="EMBL" id="RCS43994.1"/>
    </source>
</evidence>
<sequence>MNIPKPSWEPNTVEDVNEILERMKAYTNESRAFVVYSCGTTVFSDSASQLDEEAFHETLKAVVMQPPDFKVMSMENGNLMVRFAGPVCGLVLGSFYQDHQEDIVASVTSGGLLDGTAGAHFGQTRLARQFSFWHDRRFPFVMEPGSGNAR</sequence>
<proteinExistence type="predicted"/>
<protein>
    <submittedName>
        <fullName evidence="1">Uncharacterized protein</fullName>
    </submittedName>
</protein>